<organism evidence="2 3">
    <name type="scientific">Aspergillus mulundensis</name>
    <dbReference type="NCBI Taxonomy" id="1810919"/>
    <lineage>
        <taxon>Eukaryota</taxon>
        <taxon>Fungi</taxon>
        <taxon>Dikarya</taxon>
        <taxon>Ascomycota</taxon>
        <taxon>Pezizomycotina</taxon>
        <taxon>Eurotiomycetes</taxon>
        <taxon>Eurotiomycetidae</taxon>
        <taxon>Eurotiales</taxon>
        <taxon>Aspergillaceae</taxon>
        <taxon>Aspergillus</taxon>
        <taxon>Aspergillus subgen. Nidulantes</taxon>
    </lineage>
</organism>
<dbReference type="OrthoDB" id="10263401at2759"/>
<protein>
    <submittedName>
        <fullName evidence="2">Uncharacterized protein</fullName>
    </submittedName>
</protein>
<keyword evidence="3" id="KW-1185">Reference proteome</keyword>
<feature type="compositionally biased region" description="Pro residues" evidence="1">
    <location>
        <begin position="1"/>
        <end position="29"/>
    </location>
</feature>
<dbReference type="GeneID" id="38118398"/>
<sequence>MPPKSTKPKPAPPTAKPEPTNPAPKPLPTDLPIHTFPTAASFSSFLSENHKTLPGLHLKLAKKSSGIASISAPEAVEVALCHGWIDGRANALDEKYWLVRYTPRRSKSMWSAKNVATVGRLIEEGRMTDAGMEAVEAAKRDGRWERAYDGPAGISVPGDLREALEGDERAKRAFEALGRGDWYRVLHRLQTGAAARRKERIEGVVRMLAGGEVEGRRATAKVTAKAKAKVSSSGSSQSFRIEKKTLLREGRKDGKRGVAKVKKRVERVDGEASLSGAVSRQLRPRNRVK</sequence>
<feature type="region of interest" description="Disordered" evidence="1">
    <location>
        <begin position="1"/>
        <end position="31"/>
    </location>
</feature>
<dbReference type="RefSeq" id="XP_026601048.1">
    <property type="nucleotide sequence ID" value="XM_026750044.1"/>
</dbReference>
<proteinExistence type="predicted"/>
<comment type="caution">
    <text evidence="2">The sequence shown here is derived from an EMBL/GenBank/DDBJ whole genome shotgun (WGS) entry which is preliminary data.</text>
</comment>
<dbReference type="Pfam" id="PF13376">
    <property type="entry name" value="OmdA"/>
    <property type="match status" value="1"/>
</dbReference>
<feature type="region of interest" description="Disordered" evidence="1">
    <location>
        <begin position="270"/>
        <end position="289"/>
    </location>
</feature>
<gene>
    <name evidence="2" type="ORF">DSM5745_08028</name>
</gene>
<evidence type="ECO:0000313" key="3">
    <source>
        <dbReference type="Proteomes" id="UP000256690"/>
    </source>
</evidence>
<name>A0A3D8R8Y7_9EURO</name>
<evidence type="ECO:0000256" key="1">
    <source>
        <dbReference type="SAM" id="MobiDB-lite"/>
    </source>
</evidence>
<dbReference type="AlphaFoldDB" id="A0A3D8R8Y7"/>
<dbReference type="STRING" id="1810919.A0A3D8R8Y7"/>
<accession>A0A3D8R8Y7</accession>
<dbReference type="EMBL" id="PVWQ01000010">
    <property type="protein sequence ID" value="RDW70517.1"/>
    <property type="molecule type" value="Genomic_DNA"/>
</dbReference>
<dbReference type="Proteomes" id="UP000256690">
    <property type="component" value="Unassembled WGS sequence"/>
</dbReference>
<evidence type="ECO:0000313" key="2">
    <source>
        <dbReference type="EMBL" id="RDW70517.1"/>
    </source>
</evidence>
<reference evidence="2 3" key="1">
    <citation type="journal article" date="2018" name="IMA Fungus">
        <title>IMA Genome-F 9: Draft genome sequence of Annulohypoxylon stygium, Aspergillus mulundensis, Berkeleyomyces basicola (syn. Thielaviopsis basicola), Ceratocystis smalleyi, two Cercospora beticola strains, Coleophoma cylindrospora, Fusarium fracticaudum, Phialophora cf. hyalina, and Morchella septimelata.</title>
        <authorList>
            <person name="Wingfield B.D."/>
            <person name="Bills G.F."/>
            <person name="Dong Y."/>
            <person name="Huang W."/>
            <person name="Nel W.J."/>
            <person name="Swalarsk-Parry B.S."/>
            <person name="Vaghefi N."/>
            <person name="Wilken P.M."/>
            <person name="An Z."/>
            <person name="de Beer Z.W."/>
            <person name="De Vos L."/>
            <person name="Chen L."/>
            <person name="Duong T.A."/>
            <person name="Gao Y."/>
            <person name="Hammerbacher A."/>
            <person name="Kikkert J.R."/>
            <person name="Li Y."/>
            <person name="Li H."/>
            <person name="Li K."/>
            <person name="Li Q."/>
            <person name="Liu X."/>
            <person name="Ma X."/>
            <person name="Naidoo K."/>
            <person name="Pethybridge S.J."/>
            <person name="Sun J."/>
            <person name="Steenkamp E.T."/>
            <person name="van der Nest M.A."/>
            <person name="van Wyk S."/>
            <person name="Wingfield M.J."/>
            <person name="Xiong C."/>
            <person name="Yue Q."/>
            <person name="Zhang X."/>
        </authorList>
    </citation>
    <scope>NUCLEOTIDE SEQUENCE [LARGE SCALE GENOMIC DNA]</scope>
    <source>
        <strain evidence="2 3">DSM 5745</strain>
    </source>
</reference>